<dbReference type="Proteomes" id="UP000003146">
    <property type="component" value="Unassembled WGS sequence"/>
</dbReference>
<reference evidence="1 2" key="2">
    <citation type="submission" date="2008-04" db="EMBL/GenBank/DDBJ databases">
        <authorList>
            <person name="Fulton L."/>
            <person name="Clifton S."/>
            <person name="Fulton B."/>
            <person name="Xu J."/>
            <person name="Minx P."/>
            <person name="Pepin K.H."/>
            <person name="Johnson M."/>
            <person name="Thiruvilangam P."/>
            <person name="Bhonagiri V."/>
            <person name="Nash W.E."/>
            <person name="Mardis E.R."/>
            <person name="Wilson R.K."/>
        </authorList>
    </citation>
    <scope>NUCLEOTIDE SEQUENCE [LARGE SCALE GENOMIC DNA]</scope>
    <source>
        <strain evidence="1 2">DSM 17136</strain>
    </source>
</reference>
<sequence>MSAFSLTLVLRIQRQRNRTAWAKVAIKSERLTPFGDYFQSWSI</sequence>
<evidence type="ECO:0000313" key="2">
    <source>
        <dbReference type="Proteomes" id="UP000003146"/>
    </source>
</evidence>
<accession>B3JF91</accession>
<feature type="non-terminal residue" evidence="1">
    <location>
        <position position="43"/>
    </location>
</feature>
<dbReference type="EMBL" id="ABIY02000052">
    <property type="protein sequence ID" value="EDV02379.1"/>
    <property type="molecule type" value="Genomic_DNA"/>
</dbReference>
<organism evidence="1 2">
    <name type="scientific">Phocaeicola coprocola DSM 17136</name>
    <dbReference type="NCBI Taxonomy" id="470145"/>
    <lineage>
        <taxon>Bacteria</taxon>
        <taxon>Pseudomonadati</taxon>
        <taxon>Bacteroidota</taxon>
        <taxon>Bacteroidia</taxon>
        <taxon>Bacteroidales</taxon>
        <taxon>Bacteroidaceae</taxon>
        <taxon>Phocaeicola</taxon>
    </lineage>
</organism>
<proteinExistence type="predicted"/>
<comment type="caution">
    <text evidence="1">The sequence shown here is derived from an EMBL/GenBank/DDBJ whole genome shotgun (WGS) entry which is preliminary data.</text>
</comment>
<protein>
    <submittedName>
        <fullName evidence="1">Uncharacterized protein</fullName>
    </submittedName>
</protein>
<gene>
    <name evidence="1" type="ORF">BACCOP_00538</name>
</gene>
<dbReference type="AlphaFoldDB" id="B3JF91"/>
<dbReference type="HOGENOM" id="CLU_3243507_0_0_10"/>
<reference evidence="1 2" key="1">
    <citation type="submission" date="2008-04" db="EMBL/GenBank/DDBJ databases">
        <title>Draft genome sequence of Bacteroides coprocola (DSM 17136).</title>
        <authorList>
            <person name="Sudarsanam P."/>
            <person name="Ley R."/>
            <person name="Guruge J."/>
            <person name="Turnbaugh P.J."/>
            <person name="Mahowald M."/>
            <person name="Liep D."/>
            <person name="Gordon J."/>
        </authorList>
    </citation>
    <scope>NUCLEOTIDE SEQUENCE [LARGE SCALE GENOMIC DNA]</scope>
    <source>
        <strain evidence="1 2">DSM 17136</strain>
    </source>
</reference>
<evidence type="ECO:0000313" key="1">
    <source>
        <dbReference type="EMBL" id="EDV02379.1"/>
    </source>
</evidence>
<name>B3JF91_9BACT</name>